<dbReference type="OMA" id="RLHCAIW"/>
<evidence type="ECO:0000256" key="6">
    <source>
        <dbReference type="ARBA" id="ARBA00023010"/>
    </source>
</evidence>
<keyword evidence="8" id="KW-0539">Nucleus</keyword>
<evidence type="ECO:0000256" key="4">
    <source>
        <dbReference type="ARBA" id="ARBA00022816"/>
    </source>
</evidence>
<dbReference type="OrthoDB" id="420884at2759"/>
<organism evidence="15 16">
    <name type="scientific">Cimex lectularius</name>
    <name type="common">Bed bug</name>
    <name type="synonym">Acanthia lectularia</name>
    <dbReference type="NCBI Taxonomy" id="79782"/>
    <lineage>
        <taxon>Eukaryota</taxon>
        <taxon>Metazoa</taxon>
        <taxon>Ecdysozoa</taxon>
        <taxon>Arthropoda</taxon>
        <taxon>Hexapoda</taxon>
        <taxon>Insecta</taxon>
        <taxon>Pterygota</taxon>
        <taxon>Neoptera</taxon>
        <taxon>Paraneoptera</taxon>
        <taxon>Hemiptera</taxon>
        <taxon>Heteroptera</taxon>
        <taxon>Panheteroptera</taxon>
        <taxon>Cimicomorpha</taxon>
        <taxon>Cimicidae</taxon>
        <taxon>Cimex</taxon>
    </lineage>
</organism>
<evidence type="ECO:0000256" key="8">
    <source>
        <dbReference type="ARBA" id="ARBA00023242"/>
    </source>
</evidence>
<dbReference type="Proteomes" id="UP000494040">
    <property type="component" value="Unassembled WGS sequence"/>
</dbReference>
<dbReference type="GO" id="GO:0005737">
    <property type="term" value="C:cytoplasm"/>
    <property type="evidence" value="ECO:0007669"/>
    <property type="project" value="TreeGrafter"/>
</dbReference>
<keyword evidence="16" id="KW-1185">Reference proteome</keyword>
<dbReference type="GO" id="GO:0015031">
    <property type="term" value="P:protein transport"/>
    <property type="evidence" value="ECO:0007669"/>
    <property type="project" value="UniProtKB-KW"/>
</dbReference>
<protein>
    <recommendedName>
        <fullName evidence="10">mRNA export factor GLE1</fullName>
    </recommendedName>
    <alternativeName>
        <fullName evidence="12">GLE1 RNA export mediator</fullName>
    </alternativeName>
    <alternativeName>
        <fullName evidence="11">Nucleoporin GLE1</fullName>
    </alternativeName>
</protein>
<feature type="coiled-coil region" evidence="13">
    <location>
        <begin position="294"/>
        <end position="347"/>
    </location>
</feature>
<dbReference type="PANTHER" id="PTHR12960">
    <property type="entry name" value="GLE-1-RELATED"/>
    <property type="match status" value="1"/>
</dbReference>
<dbReference type="CTD" id="2733"/>
<evidence type="ECO:0000313" key="16">
    <source>
        <dbReference type="Proteomes" id="UP000494040"/>
    </source>
</evidence>
<comment type="subcellular location">
    <subcellularLocation>
        <location evidence="1">Nucleus</location>
        <location evidence="1">Nuclear pore complex</location>
    </subcellularLocation>
</comment>
<evidence type="ECO:0000256" key="7">
    <source>
        <dbReference type="ARBA" id="ARBA00023132"/>
    </source>
</evidence>
<evidence type="ECO:0000313" key="15">
    <source>
        <dbReference type="EnsemblMetazoa" id="XP_014246534.1"/>
    </source>
</evidence>
<evidence type="ECO:0000256" key="2">
    <source>
        <dbReference type="ARBA" id="ARBA00011056"/>
    </source>
</evidence>
<evidence type="ECO:0000256" key="10">
    <source>
        <dbReference type="ARBA" id="ARBA00026227"/>
    </source>
</evidence>
<evidence type="ECO:0000256" key="5">
    <source>
        <dbReference type="ARBA" id="ARBA00022927"/>
    </source>
</evidence>
<evidence type="ECO:0000256" key="11">
    <source>
        <dbReference type="ARBA" id="ARBA00029983"/>
    </source>
</evidence>
<keyword evidence="3" id="KW-0813">Transport</keyword>
<keyword evidence="7" id="KW-0906">Nuclear pore complex</keyword>
<evidence type="ECO:0000256" key="14">
    <source>
        <dbReference type="SAM" id="MobiDB-lite"/>
    </source>
</evidence>
<sequence length="656" mass="75278">MPFAADMDTEIDKTGFKHMKTKALTKAVWLKWHVNDCTLGPNAPDPSGGITSKETLTMPDNSIFHSTPKKNDAIAKHLRNVSKNEKEQTVINAATQEDLFCSKNIFTQLDRLSVNEAQQAKFAFLRRIEEYKKKRDEEVAQFIAKEEAKWLKIEQQRMEQLAAEKIKMKETLTTNKNQESDKENTSDQTYLNSKQDPINTQANPDTAKLIEEQRRLEEIRQRNSRFEVIFKNREKFMILYNLFLEKISHEDLKSFRAGEMSNAKTANETFSNLMTKCKGDTITDEDVEKSDSFVKILENLCQKAEEVLEKQIELRQKKMVEEEEEKLIKAEKEKQDKENTAKKQTLNCYDLYDSVQKFTNEVEVKLKDFLLDDSLKKFRNDCQKAVNIPVNAISPLDANHLNDKLKRLVTLLQGQTVTVSEKRISAGTHPLGVLYSMYFLANKIVKQGEHVVSSKPESSFAIASVTIAIWLEFPEFGKLLLAQFYKVCPYLIPKYWDKMPDQTEEEYFKKLGFLYSGGEKEDIDKFLKRQGGVVRLYAAIILSPLKKSLSNKPHPLPLSEAWRWTAAFISLKPRAFISATLLLDMLDVTGNAMLAAYGNQYRKMLHFICKMYLPEIEKVTPKGNGGPVMRLKSFLEGIVQGKNIAPPKGLLASNFW</sequence>
<evidence type="ECO:0000256" key="3">
    <source>
        <dbReference type="ARBA" id="ARBA00022448"/>
    </source>
</evidence>
<dbReference type="RefSeq" id="XP_014246534.1">
    <property type="nucleotide sequence ID" value="XM_014391048.2"/>
</dbReference>
<dbReference type="KEGG" id="clec:106664942"/>
<dbReference type="Gene3D" id="1.25.40.510">
    <property type="entry name" value="GLE1-like"/>
    <property type="match status" value="1"/>
</dbReference>
<dbReference type="Pfam" id="PF07817">
    <property type="entry name" value="GLE1"/>
    <property type="match status" value="1"/>
</dbReference>
<dbReference type="InterPro" id="IPR012476">
    <property type="entry name" value="GLE1"/>
</dbReference>
<evidence type="ECO:0000256" key="1">
    <source>
        <dbReference type="ARBA" id="ARBA00004567"/>
    </source>
</evidence>
<keyword evidence="5" id="KW-0653">Protein transport</keyword>
<reference evidence="15" key="1">
    <citation type="submission" date="2022-01" db="UniProtKB">
        <authorList>
            <consortium name="EnsemblMetazoa"/>
        </authorList>
    </citation>
    <scope>IDENTIFICATION</scope>
</reference>
<keyword evidence="13" id="KW-0175">Coiled coil</keyword>
<name>A0A8I6RQX9_CIMLE</name>
<dbReference type="PANTHER" id="PTHR12960:SF0">
    <property type="entry name" value="MRNA EXPORT FACTOR GLE1"/>
    <property type="match status" value="1"/>
</dbReference>
<dbReference type="GO" id="GO:0005543">
    <property type="term" value="F:phospholipid binding"/>
    <property type="evidence" value="ECO:0007669"/>
    <property type="project" value="TreeGrafter"/>
</dbReference>
<dbReference type="InterPro" id="IPR038506">
    <property type="entry name" value="GLE1-like_sf"/>
</dbReference>
<dbReference type="GO" id="GO:0000822">
    <property type="term" value="F:inositol hexakisphosphate binding"/>
    <property type="evidence" value="ECO:0007669"/>
    <property type="project" value="TreeGrafter"/>
</dbReference>
<dbReference type="EnsemblMetazoa" id="XM_014391048.2">
    <property type="protein sequence ID" value="XP_014246534.1"/>
    <property type="gene ID" value="LOC106664942"/>
</dbReference>
<comment type="function">
    <text evidence="9">Required for the export of mRNAs containing poly(A) tails from the nucleus into the cytoplasm. May be involved in the terminal step of the mRNA transport through the nuclear pore complex (NPC).</text>
</comment>
<dbReference type="GO" id="GO:0031369">
    <property type="term" value="F:translation initiation factor binding"/>
    <property type="evidence" value="ECO:0007669"/>
    <property type="project" value="TreeGrafter"/>
</dbReference>
<comment type="similarity">
    <text evidence="2">Belongs to the GLE1 family.</text>
</comment>
<feature type="region of interest" description="Disordered" evidence="14">
    <location>
        <begin position="172"/>
        <end position="202"/>
    </location>
</feature>
<dbReference type="AlphaFoldDB" id="A0A8I6RQX9"/>
<dbReference type="GO" id="GO:0016973">
    <property type="term" value="P:poly(A)+ mRNA export from nucleus"/>
    <property type="evidence" value="ECO:0007669"/>
    <property type="project" value="InterPro"/>
</dbReference>
<evidence type="ECO:0000256" key="13">
    <source>
        <dbReference type="SAM" id="Coils"/>
    </source>
</evidence>
<keyword evidence="4" id="KW-0509">mRNA transport</keyword>
<accession>A0A8I6RQX9</accession>
<proteinExistence type="inferred from homology"/>
<evidence type="ECO:0000256" key="12">
    <source>
        <dbReference type="ARBA" id="ARBA00030897"/>
    </source>
</evidence>
<keyword evidence="6" id="KW-0811">Translocation</keyword>
<dbReference type="GeneID" id="106664942"/>
<evidence type="ECO:0000256" key="9">
    <source>
        <dbReference type="ARBA" id="ARBA00024680"/>
    </source>
</evidence>
<feature type="compositionally biased region" description="Polar residues" evidence="14">
    <location>
        <begin position="186"/>
        <end position="202"/>
    </location>
</feature>
<dbReference type="GO" id="GO:0044614">
    <property type="term" value="C:nuclear pore cytoplasmic filaments"/>
    <property type="evidence" value="ECO:0007669"/>
    <property type="project" value="TreeGrafter"/>
</dbReference>